<dbReference type="EC" id="3.2.1.39" evidence="5"/>
<feature type="compositionally biased region" description="Low complexity" evidence="20">
    <location>
        <begin position="85"/>
        <end position="109"/>
    </location>
</feature>
<keyword evidence="6" id="KW-1003">Cell membrane</keyword>
<evidence type="ECO:0000256" key="7">
    <source>
        <dbReference type="ARBA" id="ARBA00022512"/>
    </source>
</evidence>
<evidence type="ECO:0000256" key="11">
    <source>
        <dbReference type="ARBA" id="ARBA00023136"/>
    </source>
</evidence>
<accession>A0AAD7CKU9</accession>
<keyword evidence="13" id="KW-0119">Carbohydrate metabolism</keyword>
<dbReference type="InterPro" id="IPR050732">
    <property type="entry name" value="Beta-glucan_modifiers"/>
</dbReference>
<evidence type="ECO:0000256" key="19">
    <source>
        <dbReference type="RuleBase" id="RU004335"/>
    </source>
</evidence>
<evidence type="ECO:0000256" key="15">
    <source>
        <dbReference type="ARBA" id="ARBA00023326"/>
    </source>
</evidence>
<protein>
    <recommendedName>
        <fullName evidence="5">glucan endo-1,3-beta-D-glucosidase</fullName>
        <ecNumber evidence="5">3.2.1.39</ecNumber>
    </recommendedName>
    <alternativeName>
        <fullName evidence="18">Endo-1,3-beta-glucanase btgC</fullName>
    </alternativeName>
    <alternativeName>
        <fullName evidence="17">Laminarinase btgC</fullName>
    </alternativeName>
</protein>
<keyword evidence="21" id="KW-1133">Transmembrane helix</keyword>
<evidence type="ECO:0000313" key="23">
    <source>
        <dbReference type="Proteomes" id="UP001221142"/>
    </source>
</evidence>
<evidence type="ECO:0000256" key="14">
    <source>
        <dbReference type="ARBA" id="ARBA00023316"/>
    </source>
</evidence>
<feature type="region of interest" description="Disordered" evidence="20">
    <location>
        <begin position="85"/>
        <end position="114"/>
    </location>
</feature>
<dbReference type="GO" id="GO:0042973">
    <property type="term" value="F:glucan endo-1,3-beta-D-glucosidase activity"/>
    <property type="evidence" value="ECO:0007669"/>
    <property type="project" value="UniProtKB-EC"/>
</dbReference>
<keyword evidence="9" id="KW-0732">Signal</keyword>
<evidence type="ECO:0000256" key="12">
    <source>
        <dbReference type="ARBA" id="ARBA00023180"/>
    </source>
</evidence>
<dbReference type="InterPro" id="IPR000490">
    <property type="entry name" value="Glyco_hydro_17"/>
</dbReference>
<comment type="catalytic activity">
    <reaction evidence="1">
        <text>Hydrolysis of (1-&gt;3)-beta-D-glucosidic linkages in (1-&gt;3)-beta-D-glucans.</text>
        <dbReference type="EC" id="3.2.1.39"/>
    </reaction>
</comment>
<evidence type="ECO:0000313" key="22">
    <source>
        <dbReference type="EMBL" id="KAJ7650047.1"/>
    </source>
</evidence>
<evidence type="ECO:0000256" key="8">
    <source>
        <dbReference type="ARBA" id="ARBA00022525"/>
    </source>
</evidence>
<dbReference type="EMBL" id="JARKIF010000001">
    <property type="protein sequence ID" value="KAJ7650047.1"/>
    <property type="molecule type" value="Genomic_DNA"/>
</dbReference>
<dbReference type="PANTHER" id="PTHR16631">
    <property type="entry name" value="GLUCAN 1,3-BETA-GLUCOSIDASE"/>
    <property type="match status" value="1"/>
</dbReference>
<keyword evidence="23" id="KW-1185">Reference proteome</keyword>
<comment type="subcellular location">
    <subcellularLocation>
        <location evidence="3">Cell membrane</location>
        <topology evidence="3">Single-pass type II membrane protein</topology>
    </subcellularLocation>
    <subcellularLocation>
        <location evidence="2">Secreted</location>
        <location evidence="2">Cell wall</location>
    </subcellularLocation>
</comment>
<dbReference type="SUPFAM" id="SSF51445">
    <property type="entry name" value="(Trans)glycosidases"/>
    <property type="match status" value="1"/>
</dbReference>
<keyword evidence="8" id="KW-0964">Secreted</keyword>
<evidence type="ECO:0000256" key="17">
    <source>
        <dbReference type="ARBA" id="ARBA00042373"/>
    </source>
</evidence>
<evidence type="ECO:0000256" key="18">
    <source>
        <dbReference type="ARBA" id="ARBA00043078"/>
    </source>
</evidence>
<sequence length="424" mass="45199">MTLPHGAGEIPMQEYGRGPGGYSQPLAADSQVDITPKPNNAWLEKSATRPTSGRRTWFILGAVVVVALIAAGVAIAVVLVKRNQNNSTSSSSSSSASSSTNTSGSASGSDPSVFTKDSRLVQSFYGIAYTPEGSQLPDCGNRIEDVITDIQLLSQLTTRIRLYGADCNQTELVLEAIKQTKVDMTVYLGNYVVATDDGVAYKRQRDVLSTAIEKYGAGNIGGVTVGNEFILNYLSANGGGSDPNSSGGNAGAQILIADIQDTKTTMSGMSLSNISIGTSDAGAYFNTEVLEAVAYGMANVHPWFADTTIQDSANWTLQFFSETNLAEASAVSNKPDMYIAETGWPTNSSTAEASTNGAATASEANLQIFMDDFVCQANAQGTKYFFFEYFDEVWKDIQYGGVEGYWGLFYANRTLKDITIPVCS</sequence>
<evidence type="ECO:0000256" key="1">
    <source>
        <dbReference type="ARBA" id="ARBA00000382"/>
    </source>
</evidence>
<feature type="transmembrane region" description="Helical" evidence="21">
    <location>
        <begin position="57"/>
        <end position="80"/>
    </location>
</feature>
<comment type="caution">
    <text evidence="22">The sequence shown here is derived from an EMBL/GenBank/DDBJ whole genome shotgun (WGS) entry which is preliminary data.</text>
</comment>
<comment type="function">
    <text evidence="16">Glucanases play a role in cell expansion during growth, in cell-cell fusion during mating, and in spore release during sporulation. This enzyme may be involved in beta-glucan degradation. Active on laminarin and lichenan.</text>
</comment>
<comment type="similarity">
    <text evidence="4 19">Belongs to the glycosyl hydrolase 17 family.</text>
</comment>
<dbReference type="GO" id="GO:0009986">
    <property type="term" value="C:cell surface"/>
    <property type="evidence" value="ECO:0007669"/>
    <property type="project" value="TreeGrafter"/>
</dbReference>
<evidence type="ECO:0000256" key="3">
    <source>
        <dbReference type="ARBA" id="ARBA00004401"/>
    </source>
</evidence>
<dbReference type="AlphaFoldDB" id="A0AAD7CKU9"/>
<dbReference type="Gene3D" id="3.20.20.80">
    <property type="entry name" value="Glycosidases"/>
    <property type="match status" value="2"/>
</dbReference>
<feature type="region of interest" description="Disordered" evidence="20">
    <location>
        <begin position="1"/>
        <end position="47"/>
    </location>
</feature>
<keyword evidence="21" id="KW-0812">Transmembrane</keyword>
<reference evidence="22" key="1">
    <citation type="submission" date="2023-03" db="EMBL/GenBank/DDBJ databases">
        <title>Massive genome expansion in bonnet fungi (Mycena s.s.) driven by repeated elements and novel gene families across ecological guilds.</title>
        <authorList>
            <consortium name="Lawrence Berkeley National Laboratory"/>
            <person name="Harder C.B."/>
            <person name="Miyauchi S."/>
            <person name="Viragh M."/>
            <person name="Kuo A."/>
            <person name="Thoen E."/>
            <person name="Andreopoulos B."/>
            <person name="Lu D."/>
            <person name="Skrede I."/>
            <person name="Drula E."/>
            <person name="Henrissat B."/>
            <person name="Morin E."/>
            <person name="Kohler A."/>
            <person name="Barry K."/>
            <person name="LaButti K."/>
            <person name="Morin E."/>
            <person name="Salamov A."/>
            <person name="Lipzen A."/>
            <person name="Mereny Z."/>
            <person name="Hegedus B."/>
            <person name="Baldrian P."/>
            <person name="Stursova M."/>
            <person name="Weitz H."/>
            <person name="Taylor A."/>
            <person name="Grigoriev I.V."/>
            <person name="Nagy L.G."/>
            <person name="Martin F."/>
            <person name="Kauserud H."/>
        </authorList>
    </citation>
    <scope>NUCLEOTIDE SEQUENCE</scope>
    <source>
        <strain evidence="22">9284</strain>
    </source>
</reference>
<dbReference type="GO" id="GO:0009277">
    <property type="term" value="C:fungal-type cell wall"/>
    <property type="evidence" value="ECO:0007669"/>
    <property type="project" value="TreeGrafter"/>
</dbReference>
<dbReference type="GO" id="GO:0005576">
    <property type="term" value="C:extracellular region"/>
    <property type="evidence" value="ECO:0007669"/>
    <property type="project" value="TreeGrafter"/>
</dbReference>
<dbReference type="GO" id="GO:0005886">
    <property type="term" value="C:plasma membrane"/>
    <property type="evidence" value="ECO:0007669"/>
    <property type="project" value="UniProtKB-SubCell"/>
</dbReference>
<dbReference type="InterPro" id="IPR017853">
    <property type="entry name" value="GH"/>
</dbReference>
<dbReference type="Pfam" id="PF00332">
    <property type="entry name" value="Glyco_hydro_17"/>
    <property type="match status" value="1"/>
</dbReference>
<evidence type="ECO:0000256" key="5">
    <source>
        <dbReference type="ARBA" id="ARBA00012780"/>
    </source>
</evidence>
<organism evidence="22 23">
    <name type="scientific">Roridomyces roridus</name>
    <dbReference type="NCBI Taxonomy" id="1738132"/>
    <lineage>
        <taxon>Eukaryota</taxon>
        <taxon>Fungi</taxon>
        <taxon>Dikarya</taxon>
        <taxon>Basidiomycota</taxon>
        <taxon>Agaricomycotina</taxon>
        <taxon>Agaricomycetes</taxon>
        <taxon>Agaricomycetidae</taxon>
        <taxon>Agaricales</taxon>
        <taxon>Marasmiineae</taxon>
        <taxon>Mycenaceae</taxon>
        <taxon>Roridomyces</taxon>
    </lineage>
</organism>
<name>A0AAD7CKU9_9AGAR</name>
<dbReference type="PANTHER" id="PTHR16631:SF17">
    <property type="entry name" value="GLUCAN ENDO-1,3-BETA-GLUCOSIDASE BTGC"/>
    <property type="match status" value="1"/>
</dbReference>
<evidence type="ECO:0000256" key="20">
    <source>
        <dbReference type="SAM" id="MobiDB-lite"/>
    </source>
</evidence>
<evidence type="ECO:0000256" key="9">
    <source>
        <dbReference type="ARBA" id="ARBA00022729"/>
    </source>
</evidence>
<evidence type="ECO:0000256" key="4">
    <source>
        <dbReference type="ARBA" id="ARBA00008773"/>
    </source>
</evidence>
<evidence type="ECO:0000256" key="21">
    <source>
        <dbReference type="SAM" id="Phobius"/>
    </source>
</evidence>
<evidence type="ECO:0000256" key="13">
    <source>
        <dbReference type="ARBA" id="ARBA00023277"/>
    </source>
</evidence>
<keyword evidence="11 21" id="KW-0472">Membrane</keyword>
<evidence type="ECO:0000256" key="16">
    <source>
        <dbReference type="ARBA" id="ARBA00037649"/>
    </source>
</evidence>
<dbReference type="GO" id="GO:0071555">
    <property type="term" value="P:cell wall organization"/>
    <property type="evidence" value="ECO:0007669"/>
    <property type="project" value="UniProtKB-KW"/>
</dbReference>
<keyword evidence="12" id="KW-0325">Glycoprotein</keyword>
<proteinExistence type="inferred from homology"/>
<evidence type="ECO:0000256" key="2">
    <source>
        <dbReference type="ARBA" id="ARBA00004191"/>
    </source>
</evidence>
<dbReference type="GO" id="GO:0000272">
    <property type="term" value="P:polysaccharide catabolic process"/>
    <property type="evidence" value="ECO:0007669"/>
    <property type="project" value="UniProtKB-KW"/>
</dbReference>
<keyword evidence="14" id="KW-0961">Cell wall biogenesis/degradation</keyword>
<dbReference type="Proteomes" id="UP001221142">
    <property type="component" value="Unassembled WGS sequence"/>
</dbReference>
<gene>
    <name evidence="22" type="ORF">FB45DRAFT_1050135</name>
</gene>
<evidence type="ECO:0000256" key="10">
    <source>
        <dbReference type="ARBA" id="ARBA00022801"/>
    </source>
</evidence>
<evidence type="ECO:0000256" key="6">
    <source>
        <dbReference type="ARBA" id="ARBA00022475"/>
    </source>
</evidence>
<keyword evidence="7" id="KW-0134">Cell wall</keyword>
<keyword evidence="15" id="KW-0624">Polysaccharide degradation</keyword>
<keyword evidence="10 22" id="KW-0378">Hydrolase</keyword>